<dbReference type="AlphaFoldDB" id="A7IBW0"/>
<dbReference type="KEGG" id="xau:Xaut_0245"/>
<sequence>MSESLIHEIRDSFRKASLRAEAARGLKGYDWKTYRTIYAESVERQGAAEQAYRDTYDLRVEAARRWLIDQAGERKGPSLILRWFGRDGFDRAEIERQAHRMVQDNHQRTLARIEAERDTRIDTLLHQAERRKDMSEQVKQDFSKAADRRSGTGRRKGPQR</sequence>
<protein>
    <submittedName>
        <fullName evidence="2">Uncharacterized protein</fullName>
    </submittedName>
</protein>
<feature type="region of interest" description="Disordered" evidence="1">
    <location>
        <begin position="127"/>
        <end position="160"/>
    </location>
</feature>
<dbReference type="eggNOG" id="ENOG502ZVPZ">
    <property type="taxonomic scope" value="Bacteria"/>
</dbReference>
<evidence type="ECO:0000313" key="3">
    <source>
        <dbReference type="Proteomes" id="UP000002417"/>
    </source>
</evidence>
<evidence type="ECO:0000313" key="2">
    <source>
        <dbReference type="EMBL" id="ABS65503.1"/>
    </source>
</evidence>
<dbReference type="Proteomes" id="UP000002417">
    <property type="component" value="Chromosome"/>
</dbReference>
<gene>
    <name evidence="2" type="ordered locus">Xaut_0245</name>
</gene>
<dbReference type="OrthoDB" id="8443484at2"/>
<keyword evidence="3" id="KW-1185">Reference proteome</keyword>
<organism evidence="2 3">
    <name type="scientific">Xanthobacter autotrophicus (strain ATCC BAA-1158 / Py2)</name>
    <dbReference type="NCBI Taxonomy" id="78245"/>
    <lineage>
        <taxon>Bacteria</taxon>
        <taxon>Pseudomonadati</taxon>
        <taxon>Pseudomonadota</taxon>
        <taxon>Alphaproteobacteria</taxon>
        <taxon>Hyphomicrobiales</taxon>
        <taxon>Xanthobacteraceae</taxon>
        <taxon>Xanthobacter</taxon>
    </lineage>
</organism>
<evidence type="ECO:0000256" key="1">
    <source>
        <dbReference type="SAM" id="MobiDB-lite"/>
    </source>
</evidence>
<feature type="compositionally biased region" description="Basic residues" evidence="1">
    <location>
        <begin position="151"/>
        <end position="160"/>
    </location>
</feature>
<reference evidence="2 3" key="1">
    <citation type="submission" date="2007-07" db="EMBL/GenBank/DDBJ databases">
        <title>Complete sequence of chromosome of Xanthobacter autotrophicus Py2.</title>
        <authorList>
            <consortium name="US DOE Joint Genome Institute"/>
            <person name="Copeland A."/>
            <person name="Lucas S."/>
            <person name="Lapidus A."/>
            <person name="Barry K."/>
            <person name="Glavina del Rio T."/>
            <person name="Hammon N."/>
            <person name="Israni S."/>
            <person name="Dalin E."/>
            <person name="Tice H."/>
            <person name="Pitluck S."/>
            <person name="Sims D."/>
            <person name="Brettin T."/>
            <person name="Bruce D."/>
            <person name="Detter J.C."/>
            <person name="Han C."/>
            <person name="Tapia R."/>
            <person name="Brainard J."/>
            <person name="Schmutz J."/>
            <person name="Larimer F."/>
            <person name="Land M."/>
            <person name="Hauser L."/>
            <person name="Kyrpides N."/>
            <person name="Kim E."/>
            <person name="Ensigns S.A."/>
            <person name="Richardson P."/>
        </authorList>
    </citation>
    <scope>NUCLEOTIDE SEQUENCE [LARGE SCALE GENOMIC DNA]</scope>
    <source>
        <strain evidence="3">ATCC BAA-1158 / Py2</strain>
    </source>
</reference>
<name>A7IBW0_XANP2</name>
<proteinExistence type="predicted"/>
<dbReference type="HOGENOM" id="CLU_1651496_0_0_5"/>
<dbReference type="EMBL" id="CP000781">
    <property type="protein sequence ID" value="ABS65503.1"/>
    <property type="molecule type" value="Genomic_DNA"/>
</dbReference>
<dbReference type="STRING" id="78245.Xaut_0245"/>
<feature type="compositionally biased region" description="Basic and acidic residues" evidence="1">
    <location>
        <begin position="127"/>
        <end position="150"/>
    </location>
</feature>
<accession>A7IBW0</accession>